<name>A0A438B6Y7_9NOCA</name>
<dbReference type="AlphaFoldDB" id="A0A438B6Y7"/>
<gene>
    <name evidence="2" type="ORF">EF834_00445</name>
</gene>
<keyword evidence="3" id="KW-1185">Reference proteome</keyword>
<proteinExistence type="predicted"/>
<evidence type="ECO:0000259" key="1">
    <source>
        <dbReference type="Pfam" id="PF11784"/>
    </source>
</evidence>
<dbReference type="Pfam" id="PF11784">
    <property type="entry name" value="DUF3320"/>
    <property type="match status" value="1"/>
</dbReference>
<dbReference type="EMBL" id="RKLN01000001">
    <property type="protein sequence ID" value="RVW06699.1"/>
    <property type="molecule type" value="Genomic_DNA"/>
</dbReference>
<comment type="caution">
    <text evidence="2">The sequence shown here is derived from an EMBL/GenBank/DDBJ whole genome shotgun (WGS) entry which is preliminary data.</text>
</comment>
<organism evidence="2 3">
    <name type="scientific">Rhodococcus spongiicola</name>
    <dbReference type="NCBI Taxonomy" id="2487352"/>
    <lineage>
        <taxon>Bacteria</taxon>
        <taxon>Bacillati</taxon>
        <taxon>Actinomycetota</taxon>
        <taxon>Actinomycetes</taxon>
        <taxon>Mycobacteriales</taxon>
        <taxon>Nocardiaceae</taxon>
        <taxon>Rhodococcus</taxon>
    </lineage>
</organism>
<evidence type="ECO:0000313" key="3">
    <source>
        <dbReference type="Proteomes" id="UP000284333"/>
    </source>
</evidence>
<accession>A0A438B6Y7</accession>
<dbReference type="OrthoDB" id="9757917at2"/>
<reference evidence="2 3" key="1">
    <citation type="submission" date="2018-11" db="EMBL/GenBank/DDBJ databases">
        <title>Rhodococcus spongicola sp. nov. and Rhodococcus xishaensis sp. nov. from marine sponges.</title>
        <authorList>
            <person name="Li L."/>
            <person name="Lin H.W."/>
        </authorList>
    </citation>
    <scope>NUCLEOTIDE SEQUENCE [LARGE SCALE GENOMIC DNA]</scope>
    <source>
        <strain evidence="2 3">LHW50502</strain>
    </source>
</reference>
<feature type="domain" description="DUF3320" evidence="1">
    <location>
        <begin position="126"/>
        <end position="169"/>
    </location>
</feature>
<sequence>MAHMHAFSVEEAFRANDFCVRLLEHFEDGDGLEEAKRIRYEALVALAAKEGVTEQVAAAATVVQPTVRVETTEEPSEKAVGAAEDESEVVTPDPAVLVREPSVIGDKRLEFEPWTVVPIGGVEILDDLPKKAAKEKVRAAAVEIATYEGPIHLDRLVQMTAQSFGLQRVRALRERKLAYQIQQAGLLVDADKFVWPREIDPGAWSEFRPNDSTADRPFIHISPVEIANAAQFIQTKRLGIGAEELAVAVLRTFGRQRRTKQVAAHLVRAMSRLAEAS</sequence>
<evidence type="ECO:0000313" key="2">
    <source>
        <dbReference type="EMBL" id="RVW06699.1"/>
    </source>
</evidence>
<dbReference type="Proteomes" id="UP000284333">
    <property type="component" value="Unassembled WGS sequence"/>
</dbReference>
<protein>
    <submittedName>
        <fullName evidence="2">DUF3320 domain-containing protein</fullName>
    </submittedName>
</protein>
<dbReference type="InterPro" id="IPR021754">
    <property type="entry name" value="DUF3320"/>
</dbReference>